<dbReference type="Proteomes" id="UP000287033">
    <property type="component" value="Unassembled WGS sequence"/>
</dbReference>
<evidence type="ECO:0000313" key="2">
    <source>
        <dbReference type="Proteomes" id="UP000287033"/>
    </source>
</evidence>
<keyword evidence="2" id="KW-1185">Reference proteome</keyword>
<reference evidence="1 2" key="1">
    <citation type="journal article" date="2018" name="Nat. Ecol. Evol.">
        <title>Shark genomes provide insights into elasmobranch evolution and the origin of vertebrates.</title>
        <authorList>
            <person name="Hara Y"/>
            <person name="Yamaguchi K"/>
            <person name="Onimaru K"/>
            <person name="Kadota M"/>
            <person name="Koyanagi M"/>
            <person name="Keeley SD"/>
            <person name="Tatsumi K"/>
            <person name="Tanaka K"/>
            <person name="Motone F"/>
            <person name="Kageyama Y"/>
            <person name="Nozu R"/>
            <person name="Adachi N"/>
            <person name="Nishimura O"/>
            <person name="Nakagawa R"/>
            <person name="Tanegashima C"/>
            <person name="Kiyatake I"/>
            <person name="Matsumoto R"/>
            <person name="Murakumo K"/>
            <person name="Nishida K"/>
            <person name="Terakita A"/>
            <person name="Kuratani S"/>
            <person name="Sato K"/>
            <person name="Hyodo S Kuraku.S."/>
        </authorList>
    </citation>
    <scope>NUCLEOTIDE SEQUENCE [LARGE SCALE GENOMIC DNA]</scope>
</reference>
<accession>A0A401TRV2</accession>
<proteinExistence type="predicted"/>
<evidence type="ECO:0000313" key="1">
    <source>
        <dbReference type="EMBL" id="GCC45374.1"/>
    </source>
</evidence>
<organism evidence="1 2">
    <name type="scientific">Chiloscyllium punctatum</name>
    <name type="common">Brownbanded bambooshark</name>
    <name type="synonym">Hemiscyllium punctatum</name>
    <dbReference type="NCBI Taxonomy" id="137246"/>
    <lineage>
        <taxon>Eukaryota</taxon>
        <taxon>Metazoa</taxon>
        <taxon>Chordata</taxon>
        <taxon>Craniata</taxon>
        <taxon>Vertebrata</taxon>
        <taxon>Chondrichthyes</taxon>
        <taxon>Elasmobranchii</taxon>
        <taxon>Galeomorphii</taxon>
        <taxon>Galeoidea</taxon>
        <taxon>Orectolobiformes</taxon>
        <taxon>Hemiscylliidae</taxon>
        <taxon>Chiloscyllium</taxon>
    </lineage>
</organism>
<sequence length="33" mass="3877">MERFVAKNRELNGHHVNVSFLQADITQLELPRN</sequence>
<feature type="non-terminal residue" evidence="1">
    <location>
        <position position="33"/>
    </location>
</feature>
<dbReference type="OrthoDB" id="8300214at2759"/>
<protein>
    <submittedName>
        <fullName evidence="1">Uncharacterized protein</fullName>
    </submittedName>
</protein>
<dbReference type="EMBL" id="BEZZ01150720">
    <property type="protein sequence ID" value="GCC45374.1"/>
    <property type="molecule type" value="Genomic_DNA"/>
</dbReference>
<gene>
    <name evidence="1" type="ORF">chiPu_0029202</name>
</gene>
<name>A0A401TRV2_CHIPU</name>
<dbReference type="AlphaFoldDB" id="A0A401TRV2"/>
<comment type="caution">
    <text evidence="1">The sequence shown here is derived from an EMBL/GenBank/DDBJ whole genome shotgun (WGS) entry which is preliminary data.</text>
</comment>